<feature type="compositionally biased region" description="Polar residues" evidence="1">
    <location>
        <begin position="349"/>
        <end position="358"/>
    </location>
</feature>
<name>A0A6B0R5U9_9CETA</name>
<organism evidence="2 3">
    <name type="scientific">Bos mutus</name>
    <name type="common">wild yak</name>
    <dbReference type="NCBI Taxonomy" id="72004"/>
    <lineage>
        <taxon>Eukaryota</taxon>
        <taxon>Metazoa</taxon>
        <taxon>Chordata</taxon>
        <taxon>Craniata</taxon>
        <taxon>Vertebrata</taxon>
        <taxon>Euteleostomi</taxon>
        <taxon>Mammalia</taxon>
        <taxon>Eutheria</taxon>
        <taxon>Laurasiatheria</taxon>
        <taxon>Artiodactyla</taxon>
        <taxon>Ruminantia</taxon>
        <taxon>Pecora</taxon>
        <taxon>Bovidae</taxon>
        <taxon>Bovinae</taxon>
        <taxon>Bos</taxon>
    </lineage>
</organism>
<protein>
    <submittedName>
        <fullName evidence="2">Uncharacterized protein</fullName>
    </submittedName>
</protein>
<dbReference type="Proteomes" id="UP000322234">
    <property type="component" value="Unassembled WGS sequence"/>
</dbReference>
<gene>
    <name evidence="2" type="ORF">E5288_WYG014469</name>
</gene>
<comment type="caution">
    <text evidence="2">The sequence shown here is derived from an EMBL/GenBank/DDBJ whole genome shotgun (WGS) entry which is preliminary data.</text>
</comment>
<dbReference type="AlphaFoldDB" id="A0A6B0R5U9"/>
<evidence type="ECO:0000313" key="3">
    <source>
        <dbReference type="Proteomes" id="UP000322234"/>
    </source>
</evidence>
<sequence>MSEDFYGENRSFCTTAIELEGFPAHFLQESRRVCGAKSSEACPDIVTSSVVKLLDRGIQRLSFSGKQWQPIGLSLNYLSLDKHKTAVLVFPPIWSGDTSCYIGKTSTRVYRRVNKNELFSKSGEKSLPGSEVCCKPESKCLIDTCSTHTVGWGDVNAKTKSYCEDNEITEEELFSFVFLAVPLPMIPCLEKVTPTYSVTKRNMEFIHHSGLLSFPYSFDKTTQSRLKGALKVIFLAHSQVQKANVKTEANCWKRSLLLSSAEPGNRQGQSSSNPAEPLELPQAGSVLTFPASQQMPEKHQASESTTHPGANIGINTVLLRCAFGGLLTRQLPLARDTARSLHDPAPVGPSQQNGTSEAIFSPTARKHFNVLSPLPEPFHSGSRFTKKVTKPPPPLR</sequence>
<accession>A0A6B0R5U9</accession>
<keyword evidence="3" id="KW-1185">Reference proteome</keyword>
<dbReference type="EMBL" id="VBQZ03000025">
    <property type="protein sequence ID" value="MXQ85205.1"/>
    <property type="molecule type" value="Genomic_DNA"/>
</dbReference>
<evidence type="ECO:0000256" key="1">
    <source>
        <dbReference type="SAM" id="MobiDB-lite"/>
    </source>
</evidence>
<evidence type="ECO:0000313" key="2">
    <source>
        <dbReference type="EMBL" id="MXQ85205.1"/>
    </source>
</evidence>
<proteinExistence type="predicted"/>
<feature type="region of interest" description="Disordered" evidence="1">
    <location>
        <begin position="339"/>
        <end position="396"/>
    </location>
</feature>
<reference evidence="2" key="1">
    <citation type="submission" date="2019-10" db="EMBL/GenBank/DDBJ databases">
        <title>The sequence and de novo assembly of the wild yak genome.</title>
        <authorList>
            <person name="Liu Y."/>
        </authorList>
    </citation>
    <scope>NUCLEOTIDE SEQUENCE [LARGE SCALE GENOMIC DNA]</scope>
    <source>
        <strain evidence="2">WY2019</strain>
    </source>
</reference>